<dbReference type="STRING" id="1219077.VAZ01S_010_00590"/>
<feature type="transmembrane region" description="Helical" evidence="14">
    <location>
        <begin position="21"/>
        <end position="41"/>
    </location>
</feature>
<keyword evidence="12 14" id="KW-0472">Membrane</keyword>
<dbReference type="Pfam" id="PF03717">
    <property type="entry name" value="PBP_dimer"/>
    <property type="match status" value="1"/>
</dbReference>
<dbReference type="OrthoDB" id="9766847at2"/>
<dbReference type="GO" id="GO:0008360">
    <property type="term" value="P:regulation of cell shape"/>
    <property type="evidence" value="ECO:0007669"/>
    <property type="project" value="UniProtKB-KW"/>
</dbReference>
<dbReference type="SUPFAM" id="SSF56519">
    <property type="entry name" value="Penicillin binding protein dimerisation domain"/>
    <property type="match status" value="1"/>
</dbReference>
<dbReference type="GO" id="GO:0005886">
    <property type="term" value="C:plasma membrane"/>
    <property type="evidence" value="ECO:0007669"/>
    <property type="project" value="UniProtKB-SubCell"/>
</dbReference>
<dbReference type="GO" id="GO:0071555">
    <property type="term" value="P:cell wall organization"/>
    <property type="evidence" value="ECO:0007669"/>
    <property type="project" value="UniProtKB-KW"/>
</dbReference>
<dbReference type="HAMAP" id="MF_02081">
    <property type="entry name" value="MrdA_transpept"/>
    <property type="match status" value="1"/>
</dbReference>
<organism evidence="17 18">
    <name type="scientific">Vibrio azureus NBRC 104587</name>
    <dbReference type="NCBI Taxonomy" id="1219077"/>
    <lineage>
        <taxon>Bacteria</taxon>
        <taxon>Pseudomonadati</taxon>
        <taxon>Pseudomonadota</taxon>
        <taxon>Gammaproteobacteria</taxon>
        <taxon>Vibrionales</taxon>
        <taxon>Vibrionaceae</taxon>
        <taxon>Vibrio</taxon>
    </lineage>
</organism>
<dbReference type="GO" id="GO:0071972">
    <property type="term" value="F:peptidoglycan L,D-transpeptidase activity"/>
    <property type="evidence" value="ECO:0007669"/>
    <property type="project" value="TreeGrafter"/>
</dbReference>
<dbReference type="PANTHER" id="PTHR30627:SF2">
    <property type="entry name" value="PEPTIDOGLYCAN D,D-TRANSPEPTIDASE MRDA"/>
    <property type="match status" value="1"/>
</dbReference>
<dbReference type="InterPro" id="IPR036138">
    <property type="entry name" value="PBP_dimer_sf"/>
</dbReference>
<dbReference type="Pfam" id="PF00905">
    <property type="entry name" value="Transpeptidase"/>
    <property type="match status" value="1"/>
</dbReference>
<dbReference type="Gene3D" id="3.90.1310.10">
    <property type="entry name" value="Penicillin-binding protein 2a (Domain 2)"/>
    <property type="match status" value="1"/>
</dbReference>
<dbReference type="NCBIfam" id="TIGR03423">
    <property type="entry name" value="pbp2_mrdA"/>
    <property type="match status" value="1"/>
</dbReference>
<keyword evidence="11 14" id="KW-1133">Transmembrane helix</keyword>
<dbReference type="InterPro" id="IPR005311">
    <property type="entry name" value="PBP_dimer"/>
</dbReference>
<keyword evidence="18" id="KW-1185">Reference proteome</keyword>
<evidence type="ECO:0000259" key="16">
    <source>
        <dbReference type="Pfam" id="PF03717"/>
    </source>
</evidence>
<dbReference type="SUPFAM" id="SSF56601">
    <property type="entry name" value="beta-lactamase/transpeptidase-like"/>
    <property type="match status" value="1"/>
</dbReference>
<dbReference type="UniPathway" id="UPA00219"/>
<dbReference type="InterPro" id="IPR001460">
    <property type="entry name" value="PCN-bd_Tpept"/>
</dbReference>
<evidence type="ECO:0000256" key="9">
    <source>
        <dbReference type="ARBA" id="ARBA00022960"/>
    </source>
</evidence>
<comment type="similarity">
    <text evidence="14">Belongs to the transpeptidase family. MrdA subfamily.</text>
</comment>
<name>U3A344_9VIBR</name>
<evidence type="ECO:0000256" key="11">
    <source>
        <dbReference type="ARBA" id="ARBA00022989"/>
    </source>
</evidence>
<evidence type="ECO:0000256" key="8">
    <source>
        <dbReference type="ARBA" id="ARBA00022801"/>
    </source>
</evidence>
<proteinExistence type="inferred from homology"/>
<dbReference type="Gene3D" id="3.40.710.10">
    <property type="entry name" value="DD-peptidase/beta-lactamase superfamily"/>
    <property type="match status" value="1"/>
</dbReference>
<evidence type="ECO:0000256" key="14">
    <source>
        <dbReference type="HAMAP-Rule" id="MF_02081"/>
    </source>
</evidence>
<dbReference type="GO" id="GO:0008658">
    <property type="term" value="F:penicillin binding"/>
    <property type="evidence" value="ECO:0007669"/>
    <property type="project" value="UniProtKB-UniRule"/>
</dbReference>
<gene>
    <name evidence="14 17" type="primary">mrdA</name>
    <name evidence="17" type="ORF">VAZ01S_010_00590</name>
</gene>
<feature type="active site" description="Acyl-ester intermediate" evidence="14">
    <location>
        <position position="331"/>
    </location>
</feature>
<comment type="pathway">
    <text evidence="14">Cell wall biogenesis; peptidoglycan biosynthesis.</text>
</comment>
<dbReference type="AlphaFoldDB" id="U3A344"/>
<accession>U3A344</accession>
<evidence type="ECO:0000256" key="4">
    <source>
        <dbReference type="ARBA" id="ARBA00022519"/>
    </source>
</evidence>
<keyword evidence="5 14" id="KW-0121">Carboxypeptidase</keyword>
<dbReference type="GO" id="GO:0009002">
    <property type="term" value="F:serine-type D-Ala-D-Ala carboxypeptidase activity"/>
    <property type="evidence" value="ECO:0007669"/>
    <property type="project" value="UniProtKB-UniRule"/>
</dbReference>
<evidence type="ECO:0000256" key="6">
    <source>
        <dbReference type="ARBA" id="ARBA00022670"/>
    </source>
</evidence>
<dbReference type="Gene3D" id="3.30.1390.30">
    <property type="entry name" value="Penicillin-binding protein 2a, domain 3"/>
    <property type="match status" value="1"/>
</dbReference>
<dbReference type="eggNOG" id="COG0768">
    <property type="taxonomic scope" value="Bacteria"/>
</dbReference>
<keyword evidence="8 14" id="KW-0378">Hydrolase</keyword>
<evidence type="ECO:0000259" key="15">
    <source>
        <dbReference type="Pfam" id="PF00905"/>
    </source>
</evidence>
<evidence type="ECO:0000256" key="3">
    <source>
        <dbReference type="ARBA" id="ARBA00022475"/>
    </source>
</evidence>
<evidence type="ECO:0000313" key="18">
    <source>
        <dbReference type="Proteomes" id="UP000016567"/>
    </source>
</evidence>
<comment type="subcellular location">
    <subcellularLocation>
        <location evidence="14">Cell inner membrane</location>
        <topology evidence="14">Single-pass membrane protein</topology>
    </subcellularLocation>
    <subcellularLocation>
        <location evidence="2">Cell membrane</location>
    </subcellularLocation>
    <subcellularLocation>
        <location evidence="1">Membrane</location>
        <topology evidence="1">Single-pass membrane protein</topology>
    </subcellularLocation>
</comment>
<comment type="caution">
    <text evidence="14">Lacks conserved residue(s) required for the propagation of feature annotation.</text>
</comment>
<evidence type="ECO:0000256" key="2">
    <source>
        <dbReference type="ARBA" id="ARBA00004236"/>
    </source>
</evidence>
<protein>
    <recommendedName>
        <fullName evidence="14">Peptidoglycan D,D-transpeptidase MrdA</fullName>
        <ecNumber evidence="14">3.4.16.4</ecNumber>
    </recommendedName>
    <alternativeName>
        <fullName evidence="14">Penicillin-binding protein 2</fullName>
        <shortName evidence="14">PBP-2</shortName>
    </alternativeName>
</protein>
<keyword evidence="13 14" id="KW-0961">Cell wall biogenesis/degradation</keyword>
<sequence>MLRKRNEFRDHNKEVKLFKNRALVAFIGIVILLGVLVANLYTLQVKHYKDYQTRSNDNRIKILPIAPTRGLIYDRNGVLLAENQPVYNLEMIPEQAGDPEQLLVKLDKYIKLSTEQITAFTKRYKHTRRFRSVTILNELNDEQVARFSVHQHEFNGVFITAELKRYYPFAEKLTHVLGYVAHINDRDLKRLKEEGKAQNYQATRNIGKLGIERYYEDLLHGTKGYEEVEVNSHGRIIRTIRYVPPIAGKDIVLNLDIELQQYVFEQLNNRQGSAVVLDPEDNSIMAMVSSPSYDPNLFVNGISGKAYRALLNDPAHPLVNRATLGVYPPASTVKPFMAVVGLQEEVIQPDTVRNDHGIWRLPGSKAHSKAWRDWKRWGHGPVDVTKAIEESVDSFFYQMAFDLGIDRISSWMNKFGFGLPTGIDIHEESSANMPTREWKVARHRTPWYQGDTVPIGIGQGYWTATPIQIAKATSFLVNHGHMKSPHLLKAVIEHGEDFTNQVPVKPPSLPSITGVSDKYWNISINAMRQVNHGAHGSGRKAFKGAQYLSGGKSGTAQVFGLKKDQVYNSKKLANHLLDHALFTAFAPYNNPKYVATVVIEHGNGGSKVGAPFIRNVFDHLLVEPKSSEPQLIKKNAG</sequence>
<feature type="domain" description="Penicillin-binding protein transpeptidase" evidence="15">
    <location>
        <begin position="272"/>
        <end position="617"/>
    </location>
</feature>
<evidence type="ECO:0000256" key="10">
    <source>
        <dbReference type="ARBA" id="ARBA00022984"/>
    </source>
</evidence>
<dbReference type="InterPro" id="IPR050515">
    <property type="entry name" value="Beta-lactam/transpept"/>
</dbReference>
<evidence type="ECO:0000256" key="1">
    <source>
        <dbReference type="ARBA" id="ARBA00004167"/>
    </source>
</evidence>
<reference evidence="17 18" key="1">
    <citation type="submission" date="2013-09" db="EMBL/GenBank/DDBJ databases">
        <title>Whole genome shotgun sequence of Vibrio azureus NBRC 104587.</title>
        <authorList>
            <person name="Isaki S."/>
            <person name="Hosoyama A."/>
            <person name="Numata M."/>
            <person name="Hashimoto M."/>
            <person name="Hosoyama Y."/>
            <person name="Tsuchikane K."/>
            <person name="Noguchi M."/>
            <person name="Hirakata S."/>
            <person name="Ichikawa N."/>
            <person name="Ohji S."/>
            <person name="Yamazoe A."/>
            <person name="Fujita N."/>
        </authorList>
    </citation>
    <scope>NUCLEOTIDE SEQUENCE [LARGE SCALE GENOMIC DNA]</scope>
    <source>
        <strain evidence="17 18">NBRC 104587</strain>
    </source>
</reference>
<dbReference type="PANTHER" id="PTHR30627">
    <property type="entry name" value="PEPTIDOGLYCAN D,D-TRANSPEPTIDASE"/>
    <property type="match status" value="1"/>
</dbReference>
<keyword evidence="6 14" id="KW-0645">Protease</keyword>
<keyword evidence="4 14" id="KW-0997">Cell inner membrane</keyword>
<evidence type="ECO:0000256" key="5">
    <source>
        <dbReference type="ARBA" id="ARBA00022645"/>
    </source>
</evidence>
<comment type="caution">
    <text evidence="17">The sequence shown here is derived from an EMBL/GenBank/DDBJ whole genome shotgun (WGS) entry which is preliminary data.</text>
</comment>
<keyword evidence="3 14" id="KW-1003">Cell membrane</keyword>
<keyword evidence="9 14" id="KW-0133">Cell shape</keyword>
<evidence type="ECO:0000256" key="13">
    <source>
        <dbReference type="ARBA" id="ARBA00023316"/>
    </source>
</evidence>
<dbReference type="EC" id="3.4.16.4" evidence="14"/>
<feature type="domain" description="Penicillin-binding protein dimerisation" evidence="16">
    <location>
        <begin position="65"/>
        <end position="240"/>
    </location>
</feature>
<dbReference type="GO" id="GO:0009252">
    <property type="term" value="P:peptidoglycan biosynthetic process"/>
    <property type="evidence" value="ECO:0007669"/>
    <property type="project" value="UniProtKB-UniRule"/>
</dbReference>
<evidence type="ECO:0000256" key="12">
    <source>
        <dbReference type="ARBA" id="ARBA00023136"/>
    </source>
</evidence>
<evidence type="ECO:0000313" key="17">
    <source>
        <dbReference type="EMBL" id="GAD74406.1"/>
    </source>
</evidence>
<keyword evidence="10 14" id="KW-0573">Peptidoglycan synthesis</keyword>
<comment type="function">
    <text evidence="14">Catalyzes cross-linking of the peptidoglycan cell wall.</text>
</comment>
<dbReference type="Proteomes" id="UP000016567">
    <property type="component" value="Unassembled WGS sequence"/>
</dbReference>
<dbReference type="FunFam" id="3.90.1310.10:FF:000001">
    <property type="entry name" value="Peptidoglycan D,D-transpeptidase MrdA"/>
    <property type="match status" value="1"/>
</dbReference>
<dbReference type="GO" id="GO:0006508">
    <property type="term" value="P:proteolysis"/>
    <property type="evidence" value="ECO:0007669"/>
    <property type="project" value="UniProtKB-KW"/>
</dbReference>
<dbReference type="InterPro" id="IPR012338">
    <property type="entry name" value="Beta-lactam/transpept-like"/>
</dbReference>
<dbReference type="RefSeq" id="WP_021708186.1">
    <property type="nucleotide sequence ID" value="NZ_BAOB01000036.1"/>
</dbReference>
<dbReference type="EMBL" id="BATL01000010">
    <property type="protein sequence ID" value="GAD74406.1"/>
    <property type="molecule type" value="Genomic_DNA"/>
</dbReference>
<dbReference type="InterPro" id="IPR017790">
    <property type="entry name" value="Penicillin-binding_protein_2"/>
</dbReference>
<keyword evidence="7 14" id="KW-0812">Transmembrane</keyword>
<evidence type="ECO:0000256" key="7">
    <source>
        <dbReference type="ARBA" id="ARBA00022692"/>
    </source>
</evidence>
<comment type="catalytic activity">
    <reaction evidence="14">
        <text>Preferential cleavage: (Ac)2-L-Lys-D-Ala-|-D-Ala. Also transpeptidation of peptidyl-alanyl moieties that are N-acyl substituents of D-alanine.</text>
        <dbReference type="EC" id="3.4.16.4"/>
    </reaction>
</comment>